<dbReference type="GO" id="GO:0020037">
    <property type="term" value="F:heme binding"/>
    <property type="evidence" value="ECO:0007669"/>
    <property type="project" value="InterPro"/>
</dbReference>
<evidence type="ECO:0008006" key="8">
    <source>
        <dbReference type="Google" id="ProtNLM"/>
    </source>
</evidence>
<dbReference type="GO" id="GO:0005737">
    <property type="term" value="C:cytoplasm"/>
    <property type="evidence" value="ECO:0007669"/>
    <property type="project" value="TreeGrafter"/>
</dbReference>
<dbReference type="AlphaFoldDB" id="A0AAX4JMT9"/>
<dbReference type="PANTHER" id="PTHR28657">
    <property type="entry name" value="INDOLEAMINE 2,3-DIOXYGENASE"/>
    <property type="match status" value="1"/>
</dbReference>
<keyword evidence="2 4" id="KW-0479">Metal-binding</keyword>
<proteinExistence type="inferred from homology"/>
<feature type="compositionally biased region" description="Low complexity" evidence="5">
    <location>
        <begin position="426"/>
        <end position="442"/>
    </location>
</feature>
<evidence type="ECO:0000256" key="4">
    <source>
        <dbReference type="PIRSR" id="PIRSR600898-1"/>
    </source>
</evidence>
<dbReference type="GO" id="GO:0019441">
    <property type="term" value="P:L-tryptophan catabolic process to kynurenine"/>
    <property type="evidence" value="ECO:0007669"/>
    <property type="project" value="InterPro"/>
</dbReference>
<dbReference type="InterPro" id="IPR037217">
    <property type="entry name" value="Trp/Indoleamine_2_3_dOase-like"/>
</dbReference>
<evidence type="ECO:0000313" key="7">
    <source>
        <dbReference type="Proteomes" id="UP001355207"/>
    </source>
</evidence>
<dbReference type="Proteomes" id="UP001355207">
    <property type="component" value="Chromosome 1"/>
</dbReference>
<evidence type="ECO:0000256" key="5">
    <source>
        <dbReference type="SAM" id="MobiDB-lite"/>
    </source>
</evidence>
<feature type="region of interest" description="Disordered" evidence="5">
    <location>
        <begin position="34"/>
        <end position="55"/>
    </location>
</feature>
<dbReference type="GeneID" id="91091728"/>
<dbReference type="GO" id="GO:0046872">
    <property type="term" value="F:metal ion binding"/>
    <property type="evidence" value="ECO:0007669"/>
    <property type="project" value="UniProtKB-KW"/>
</dbReference>
<organism evidence="6 7">
    <name type="scientific">Kwoniella dendrophila CBS 6074</name>
    <dbReference type="NCBI Taxonomy" id="1295534"/>
    <lineage>
        <taxon>Eukaryota</taxon>
        <taxon>Fungi</taxon>
        <taxon>Dikarya</taxon>
        <taxon>Basidiomycota</taxon>
        <taxon>Agaricomycotina</taxon>
        <taxon>Tremellomycetes</taxon>
        <taxon>Tremellales</taxon>
        <taxon>Cryptococcaceae</taxon>
        <taxon>Kwoniella</taxon>
    </lineage>
</organism>
<accession>A0AAX4JMT9</accession>
<feature type="region of interest" description="Disordered" evidence="5">
    <location>
        <begin position="415"/>
        <end position="445"/>
    </location>
</feature>
<feature type="compositionally biased region" description="Polar residues" evidence="5">
    <location>
        <begin position="415"/>
        <end position="425"/>
    </location>
</feature>
<keyword evidence="7" id="KW-1185">Reference proteome</keyword>
<name>A0AAX4JMT9_9TREE</name>
<dbReference type="Gene3D" id="1.20.58.480">
    <property type="match status" value="1"/>
</dbReference>
<reference evidence="6 7" key="1">
    <citation type="submission" date="2024-01" db="EMBL/GenBank/DDBJ databases">
        <title>Comparative genomics of Cryptococcus and Kwoniella reveals pathogenesis evolution and contrasting modes of karyotype evolution via chromosome fusion or intercentromeric recombination.</title>
        <authorList>
            <person name="Coelho M.A."/>
            <person name="David-Palma M."/>
            <person name="Shea T."/>
            <person name="Bowers K."/>
            <person name="McGinley-Smith S."/>
            <person name="Mohammad A.W."/>
            <person name="Gnirke A."/>
            <person name="Yurkov A.M."/>
            <person name="Nowrousian M."/>
            <person name="Sun S."/>
            <person name="Cuomo C.A."/>
            <person name="Heitman J."/>
        </authorList>
    </citation>
    <scope>NUCLEOTIDE SEQUENCE [LARGE SCALE GENOMIC DNA]</scope>
    <source>
        <strain evidence="6 7">CBS 6074</strain>
    </source>
</reference>
<dbReference type="PANTHER" id="PTHR28657:SF5">
    <property type="entry name" value="INDOLEAMINE 2,3-DIOXYGENASE"/>
    <property type="match status" value="1"/>
</dbReference>
<dbReference type="InterPro" id="IPR000898">
    <property type="entry name" value="Indolamine_dOase"/>
</dbReference>
<protein>
    <recommendedName>
        <fullName evidence="8">Tryptophan 2,3-dioxygenase</fullName>
    </recommendedName>
</protein>
<evidence type="ECO:0000256" key="3">
    <source>
        <dbReference type="ARBA" id="ARBA00023004"/>
    </source>
</evidence>
<gene>
    <name evidence="6" type="ORF">L201_001056</name>
</gene>
<sequence>MLPKRSVSPEPTIRYNLPANHFLALQPSYSQTSIEFPTGELPSTSSHESNGQAPNTASLASADFEVDVRTGFLPGSKNVIRLLGKYEVWEEALDAAKGGRYIHNQPGQGLIVNGKREKEFLWRNAIDSMPVIDTADLLVSLPHLRRAHVVLTFLAHFYVHTTPTSPSSSTSSPKEPIPIPACISVPLLTVSPLLGLPPVLTYADTVLWNFLPVNPSIAPSATLNPPNEILTTFTGTKSEEQFFLISALCEIAGAEALRLMRQSLDELFLADEKALRRLTIYLKKLSNQIDKISDVTMTLMKQVDPEEFYHLIRPWFRGGDSDGPTSAGWNYLGLTENDNVEKTSSEAESSNTLGQKGKKFSGPSAGQSSLIHAIDIFLTVDHSPTVQERLEALNAVENPTQSKILVDSTPIVPPFSTSDEIQQTKPSQGPPSSHGHSSSSSPKGEATFVQRMLQYMPLPHRSFILHLSTHPTPLRPLVLHFAHSHPALALAYDGALEALRRFREKHMRVVSLFIIQQARRQPSERVRKLMGLKENPTENEFETEEKQIDINEIRGTGGSALFKFLKRCRDNTTKAMVRPNAAGYELE</sequence>
<dbReference type="EMBL" id="CP144098">
    <property type="protein sequence ID" value="WWC86183.1"/>
    <property type="molecule type" value="Genomic_DNA"/>
</dbReference>
<keyword evidence="3 4" id="KW-0408">Iron</keyword>
<feature type="region of interest" description="Disordered" evidence="5">
    <location>
        <begin position="340"/>
        <end position="364"/>
    </location>
</feature>
<evidence type="ECO:0000313" key="6">
    <source>
        <dbReference type="EMBL" id="WWC86183.1"/>
    </source>
</evidence>
<dbReference type="RefSeq" id="XP_066072946.1">
    <property type="nucleotide sequence ID" value="XM_066216849.1"/>
</dbReference>
<dbReference type="Pfam" id="PF01231">
    <property type="entry name" value="IDO"/>
    <property type="match status" value="1"/>
</dbReference>
<dbReference type="GO" id="GO:0033754">
    <property type="term" value="F:indoleamine 2,3-dioxygenase activity"/>
    <property type="evidence" value="ECO:0007669"/>
    <property type="project" value="TreeGrafter"/>
</dbReference>
<evidence type="ECO:0000256" key="2">
    <source>
        <dbReference type="ARBA" id="ARBA00022723"/>
    </source>
</evidence>
<dbReference type="SUPFAM" id="SSF140959">
    <property type="entry name" value="Indolic compounds 2,3-dioxygenase-like"/>
    <property type="match status" value="1"/>
</dbReference>
<feature type="binding site" description="proximal binding residue" evidence="4">
    <location>
        <position position="506"/>
    </location>
    <ligand>
        <name>heme b</name>
        <dbReference type="ChEBI" id="CHEBI:60344"/>
    </ligand>
    <ligandPart>
        <name>Fe</name>
        <dbReference type="ChEBI" id="CHEBI:18248"/>
    </ligandPart>
</feature>
<comment type="similarity">
    <text evidence="1">Belongs to the indoleamine 2,3-dioxygenase family.</text>
</comment>
<evidence type="ECO:0000256" key="1">
    <source>
        <dbReference type="ARBA" id="ARBA00007119"/>
    </source>
</evidence>
<dbReference type="GO" id="GO:0034354">
    <property type="term" value="P:'de novo' NAD+ biosynthetic process from L-tryptophan"/>
    <property type="evidence" value="ECO:0007669"/>
    <property type="project" value="TreeGrafter"/>
</dbReference>
<keyword evidence="4" id="KW-0349">Heme</keyword>